<feature type="region of interest" description="Disordered" evidence="3">
    <location>
        <begin position="685"/>
        <end position="705"/>
    </location>
</feature>
<dbReference type="GO" id="GO:0003723">
    <property type="term" value="F:RNA binding"/>
    <property type="evidence" value="ECO:0007669"/>
    <property type="project" value="UniProtKB-UniRule"/>
</dbReference>
<evidence type="ECO:0000256" key="2">
    <source>
        <dbReference type="PROSITE-ProRule" id="PRU00266"/>
    </source>
</evidence>
<dbReference type="Gene3D" id="3.30.160.20">
    <property type="match status" value="1"/>
</dbReference>
<dbReference type="EMBL" id="JARIHO010000003">
    <property type="protein sequence ID" value="KAJ7364639.1"/>
    <property type="molecule type" value="Genomic_DNA"/>
</dbReference>
<comment type="caution">
    <text evidence="6">The sequence shown here is derived from an EMBL/GenBank/DDBJ whole genome shotgun (WGS) entry which is preliminary data.</text>
</comment>
<gene>
    <name evidence="6" type="ORF">DFH08DRAFT_1073266</name>
</gene>
<evidence type="ECO:0000313" key="7">
    <source>
        <dbReference type="Proteomes" id="UP001218218"/>
    </source>
</evidence>
<keyword evidence="7" id="KW-1185">Reference proteome</keyword>
<feature type="compositionally biased region" description="Pro residues" evidence="3">
    <location>
        <begin position="600"/>
        <end position="610"/>
    </location>
</feature>
<dbReference type="InterPro" id="IPR000999">
    <property type="entry name" value="RNase_III_dom"/>
</dbReference>
<feature type="region of interest" description="Disordered" evidence="3">
    <location>
        <begin position="596"/>
        <end position="616"/>
    </location>
</feature>
<evidence type="ECO:0000259" key="5">
    <source>
        <dbReference type="PROSITE" id="PS50142"/>
    </source>
</evidence>
<feature type="domain" description="DRBM" evidence="4">
    <location>
        <begin position="617"/>
        <end position="705"/>
    </location>
</feature>
<dbReference type="SUPFAM" id="SSF54768">
    <property type="entry name" value="dsRNA-binding domain-like"/>
    <property type="match status" value="1"/>
</dbReference>
<dbReference type="PROSITE" id="PS50137">
    <property type="entry name" value="DS_RBD"/>
    <property type="match status" value="1"/>
</dbReference>
<name>A0AAD7APU8_9AGAR</name>
<proteinExistence type="predicted"/>
<dbReference type="AlphaFoldDB" id="A0AAD7APU8"/>
<organism evidence="6 7">
    <name type="scientific">Mycena albidolilacea</name>
    <dbReference type="NCBI Taxonomy" id="1033008"/>
    <lineage>
        <taxon>Eukaryota</taxon>
        <taxon>Fungi</taxon>
        <taxon>Dikarya</taxon>
        <taxon>Basidiomycota</taxon>
        <taxon>Agaricomycotina</taxon>
        <taxon>Agaricomycetes</taxon>
        <taxon>Agaricomycetidae</taxon>
        <taxon>Agaricales</taxon>
        <taxon>Marasmiineae</taxon>
        <taxon>Mycenaceae</taxon>
        <taxon>Mycena</taxon>
    </lineage>
</organism>
<dbReference type="Proteomes" id="UP001218218">
    <property type="component" value="Unassembled WGS sequence"/>
</dbReference>
<dbReference type="SMART" id="SM00358">
    <property type="entry name" value="DSRM"/>
    <property type="match status" value="1"/>
</dbReference>
<dbReference type="SUPFAM" id="SSF69065">
    <property type="entry name" value="RNase III domain-like"/>
    <property type="match status" value="1"/>
</dbReference>
<feature type="compositionally biased region" description="Low complexity" evidence="3">
    <location>
        <begin position="326"/>
        <end position="338"/>
    </location>
</feature>
<dbReference type="GO" id="GO:0004525">
    <property type="term" value="F:ribonuclease III activity"/>
    <property type="evidence" value="ECO:0007669"/>
    <property type="project" value="InterPro"/>
</dbReference>
<dbReference type="Pfam" id="PF00035">
    <property type="entry name" value="dsrm"/>
    <property type="match status" value="1"/>
</dbReference>
<evidence type="ECO:0000259" key="4">
    <source>
        <dbReference type="PROSITE" id="PS50137"/>
    </source>
</evidence>
<feature type="region of interest" description="Disordered" evidence="3">
    <location>
        <begin position="319"/>
        <end position="340"/>
    </location>
</feature>
<dbReference type="GO" id="GO:0006396">
    <property type="term" value="P:RNA processing"/>
    <property type="evidence" value="ECO:0007669"/>
    <property type="project" value="InterPro"/>
</dbReference>
<dbReference type="InterPro" id="IPR014720">
    <property type="entry name" value="dsRBD_dom"/>
</dbReference>
<feature type="compositionally biased region" description="Basic and acidic residues" evidence="3">
    <location>
        <begin position="686"/>
        <end position="696"/>
    </location>
</feature>
<dbReference type="Gene3D" id="1.10.1520.10">
    <property type="entry name" value="Ribonuclease III domain"/>
    <property type="match status" value="1"/>
</dbReference>
<dbReference type="InterPro" id="IPR036389">
    <property type="entry name" value="RNase_III_sf"/>
</dbReference>
<keyword evidence="1 2" id="KW-0694">RNA-binding</keyword>
<evidence type="ECO:0008006" key="8">
    <source>
        <dbReference type="Google" id="ProtNLM"/>
    </source>
</evidence>
<accession>A0AAD7APU8</accession>
<reference evidence="6" key="1">
    <citation type="submission" date="2023-03" db="EMBL/GenBank/DDBJ databases">
        <title>Massive genome expansion in bonnet fungi (Mycena s.s.) driven by repeated elements and novel gene families across ecological guilds.</title>
        <authorList>
            <consortium name="Lawrence Berkeley National Laboratory"/>
            <person name="Harder C.B."/>
            <person name="Miyauchi S."/>
            <person name="Viragh M."/>
            <person name="Kuo A."/>
            <person name="Thoen E."/>
            <person name="Andreopoulos B."/>
            <person name="Lu D."/>
            <person name="Skrede I."/>
            <person name="Drula E."/>
            <person name="Henrissat B."/>
            <person name="Morin E."/>
            <person name="Kohler A."/>
            <person name="Barry K."/>
            <person name="LaButti K."/>
            <person name="Morin E."/>
            <person name="Salamov A."/>
            <person name="Lipzen A."/>
            <person name="Mereny Z."/>
            <person name="Hegedus B."/>
            <person name="Baldrian P."/>
            <person name="Stursova M."/>
            <person name="Weitz H."/>
            <person name="Taylor A."/>
            <person name="Grigoriev I.V."/>
            <person name="Nagy L.G."/>
            <person name="Martin F."/>
            <person name="Kauserud H."/>
        </authorList>
    </citation>
    <scope>NUCLEOTIDE SEQUENCE</scope>
    <source>
        <strain evidence="6">CBHHK002</strain>
    </source>
</reference>
<feature type="region of interest" description="Disordered" evidence="3">
    <location>
        <begin position="645"/>
        <end position="665"/>
    </location>
</feature>
<evidence type="ECO:0000313" key="6">
    <source>
        <dbReference type="EMBL" id="KAJ7364639.1"/>
    </source>
</evidence>
<evidence type="ECO:0000256" key="1">
    <source>
        <dbReference type="ARBA" id="ARBA00022884"/>
    </source>
</evidence>
<protein>
    <recommendedName>
        <fullName evidence="8">DRBM domain-containing protein</fullName>
    </recommendedName>
</protein>
<feature type="domain" description="RNase III" evidence="5">
    <location>
        <begin position="457"/>
        <end position="557"/>
    </location>
</feature>
<evidence type="ECO:0000256" key="3">
    <source>
        <dbReference type="SAM" id="MobiDB-lite"/>
    </source>
</evidence>
<dbReference type="PROSITE" id="PS50142">
    <property type="entry name" value="RNASE_3_2"/>
    <property type="match status" value="1"/>
</dbReference>
<sequence length="705" mass="76923">MSDSRLYSRLLLPRGHGYPLFHPKPFDDLPLEARKNGTEIGDVGVVTSDGSFDPIFNICRAANDSFNRFGVPDGFEQLGLHPGDIAPKSLFYRPGSDVSSTKISKRRLDLEAAAEGNVFLPLRLGAVVEVSTSSKATAILLLPDGASRTNLRRLQMFRDYALKHAQRWYTFVNGDLGRMLDSGELYLVTGVDKSSSWSVAALENNAEGSEVSLKLKPAYAASVGSGGGTGAGASCAWEWECTSSFVNSGPRRGVEEEAWTDNQTVFLRGFKVALRSTPLKLKSSVKVLSIVDAKPGDIFSKGRFATPFSRWRSDGRGRFLRSNTRSSSGEQDSSSELSKPYHPADSINAYLLEAFPDAQVAITHDDEWASVINEDNEIPTDTELIARMCERYNVENTCEGVFFRYTDAAMLQKAPSPLVNPNPTAGPSSTAKLHPFPEIVREDLRARVFNRETSAGLTHEFEDPASNATPDAENLANLGESVLRLIVTGLVSEMYPGLQAAPAAKLRDSLLDDTTLDDLCEKSQYLNRVNDSFAPTRGIQKRDIFKAFIGAIQLEQGFESAKRLLETPFRDYLTSEYNLLRESYGYASKQISARIGAPSMPQPQPPPSPSSPDRSTNHLALLNESLQKSNRQAKWVCTDHPSVGVDAGSNDNSPAPGSPPCGSKGNAQKWLVEVLVDGEAFGWGEGRTKKAARNEAAKQALSRLA</sequence>